<protein>
    <recommendedName>
        <fullName evidence="2">Toxin</fullName>
    </recommendedName>
</protein>
<dbReference type="EMBL" id="LSFL01000009">
    <property type="protein sequence ID" value="OBY67029.1"/>
    <property type="molecule type" value="Genomic_DNA"/>
</dbReference>
<sequence length="98" mass="11982">MDFKISIEAEIDLTKIWNYTFETWSIAQADRYINLIFQEIDFICKNPMLGLDFSYVKDGYFKTKVKSHFIFYKINYQKSQIEIIRILHQRMNIEERLK</sequence>
<gene>
    <name evidence="3" type="ORF">LPB301_04220</name>
</gene>
<comment type="similarity">
    <text evidence="2">Belongs to the RelE toxin family.</text>
</comment>
<name>A0A1B8U5A4_9FLAO</name>
<keyword evidence="4" id="KW-1185">Reference proteome</keyword>
<dbReference type="AlphaFoldDB" id="A0A1B8U5A4"/>
<keyword evidence="1" id="KW-1277">Toxin-antitoxin system</keyword>
<dbReference type="InterPro" id="IPR035093">
    <property type="entry name" value="RelE/ParE_toxin_dom_sf"/>
</dbReference>
<evidence type="ECO:0000256" key="1">
    <source>
        <dbReference type="ARBA" id="ARBA00022649"/>
    </source>
</evidence>
<evidence type="ECO:0000256" key="2">
    <source>
        <dbReference type="PIRNR" id="PIRNR029218"/>
    </source>
</evidence>
<evidence type="ECO:0000313" key="4">
    <source>
        <dbReference type="Proteomes" id="UP000092612"/>
    </source>
</evidence>
<accession>A0A1B8U5A4</accession>
<reference evidence="4" key="1">
    <citation type="submission" date="2016-02" db="EMBL/GenBank/DDBJ databases">
        <title>Paenibacillus sp. LPB0068, isolated from Crassostrea gigas.</title>
        <authorList>
            <person name="Shin S.-K."/>
            <person name="Yi H."/>
        </authorList>
    </citation>
    <scope>NUCLEOTIDE SEQUENCE [LARGE SCALE GENOMIC DNA]</scope>
    <source>
        <strain evidence="4">KCTC 23969</strain>
    </source>
</reference>
<dbReference type="InterPro" id="IPR028344">
    <property type="entry name" value="ParE1/4"/>
</dbReference>
<dbReference type="InterPro" id="IPR007712">
    <property type="entry name" value="RelE/ParE_toxin"/>
</dbReference>
<proteinExistence type="inferred from homology"/>
<organism evidence="3 4">
    <name type="scientific">Polaribacter reichenbachii</name>
    <dbReference type="NCBI Taxonomy" id="996801"/>
    <lineage>
        <taxon>Bacteria</taxon>
        <taxon>Pseudomonadati</taxon>
        <taxon>Bacteroidota</taxon>
        <taxon>Flavobacteriia</taxon>
        <taxon>Flavobacteriales</taxon>
        <taxon>Flavobacteriaceae</taxon>
    </lineage>
</organism>
<dbReference type="Pfam" id="PF05016">
    <property type="entry name" value="ParE_toxin"/>
    <property type="match status" value="1"/>
</dbReference>
<dbReference type="PIRSF" id="PIRSF029218">
    <property type="entry name" value="ParE"/>
    <property type="match status" value="1"/>
</dbReference>
<dbReference type="RefSeq" id="WP_068358008.1">
    <property type="nucleotide sequence ID" value="NZ_CP019337.1"/>
</dbReference>
<dbReference type="Proteomes" id="UP000092612">
    <property type="component" value="Unassembled WGS sequence"/>
</dbReference>
<dbReference type="Gene3D" id="3.30.2310.20">
    <property type="entry name" value="RelE-like"/>
    <property type="match status" value="1"/>
</dbReference>
<comment type="caution">
    <text evidence="3">The sequence shown here is derived from an EMBL/GenBank/DDBJ whole genome shotgun (WGS) entry which is preliminary data.</text>
</comment>
<dbReference type="OrthoDB" id="7173315at2"/>
<evidence type="ECO:0000313" key="3">
    <source>
        <dbReference type="EMBL" id="OBY67029.1"/>
    </source>
</evidence>